<dbReference type="EMBL" id="JACXAE010000133">
    <property type="protein sequence ID" value="MBD2778672.1"/>
    <property type="molecule type" value="Genomic_DNA"/>
</dbReference>
<sequence length="609" mass="68123">MIAIAQQLHSVGEEISIILDADINLRRLPWQEWTVFQNHYPQAEIALRIAQAQAQIQEISSPKSAKIRILVAVGRSDGINTEDDLEEIRRLEQLGAEVVYLKQPTIKELCDRLWDQQGYHIFIFTGHSGSDSNGEIGWIEVNDTESLQIEQFKEALKVAVTRGLQLAIFNSCDGLGLANQLAQLNLQQSIVMREPVPDSVAVEFLRHFFQQFSSNQSLFTSVHTARKRLEHFNRDYPGAVWLPTICITPNFQSLTWQQLRGSTPEDTMPPSLNKWRLILGLLALVVGCATILLIFDVFFNAEFQDVDVPKGKFKYAGSTASAAFDCDGKGINSRIQSVRQGFQLNYTRPTDINPNSKDLPSSGTGIKMLINGDVDFALSSRPLKQEETGDARAKGFELEQKLVARDITGIVVHPYIADRVHSLTIKQLKGIYTGKIKNWQEVGGPNLPITPYAHGATQDAAKYGFKNEVLDGEQYVNVETVPDTTNGIRKVKDNNKRGGIYHAPATLIFGQSGIRLMPIIGSEANAQPELPFKVTSSKLCLNAKSEDSLRAPLNHKYPKQLLTEEISVIVKNYHDDTNPTQRVGQAYYKLLLTDEGQKIIEQIGFQRIR</sequence>
<dbReference type="InterPro" id="IPR024370">
    <property type="entry name" value="PBP_domain"/>
</dbReference>
<dbReference type="InterPro" id="IPR050811">
    <property type="entry name" value="Phosphate_ABC_transporter"/>
</dbReference>
<dbReference type="Pfam" id="PF12849">
    <property type="entry name" value="PBP_like_2"/>
    <property type="match status" value="1"/>
</dbReference>
<organism evidence="5 6">
    <name type="scientific">Iningainema tapete BLCC-T55</name>
    <dbReference type="NCBI Taxonomy" id="2748662"/>
    <lineage>
        <taxon>Bacteria</taxon>
        <taxon>Bacillati</taxon>
        <taxon>Cyanobacteriota</taxon>
        <taxon>Cyanophyceae</taxon>
        <taxon>Nostocales</taxon>
        <taxon>Scytonemataceae</taxon>
        <taxon>Iningainema tapete</taxon>
    </lineage>
</organism>
<feature type="domain" description="CHAT" evidence="3">
    <location>
        <begin position="11"/>
        <end position="233"/>
    </location>
</feature>
<dbReference type="Proteomes" id="UP000629098">
    <property type="component" value="Unassembled WGS sequence"/>
</dbReference>
<dbReference type="PANTHER" id="PTHR30570">
    <property type="entry name" value="PERIPLASMIC PHOSPHATE BINDING COMPONENT OF PHOSPHATE ABC TRANSPORTER"/>
    <property type="match status" value="1"/>
</dbReference>
<name>A0A8J6XYX1_9CYAN</name>
<keyword evidence="6" id="KW-1185">Reference proteome</keyword>
<dbReference type="RefSeq" id="WP_190838654.1">
    <property type="nucleotide sequence ID" value="NZ_CAWPPI010000133.1"/>
</dbReference>
<keyword evidence="1" id="KW-0732">Signal</keyword>
<dbReference type="SUPFAM" id="SSF53850">
    <property type="entry name" value="Periplasmic binding protein-like II"/>
    <property type="match status" value="1"/>
</dbReference>
<dbReference type="Gene3D" id="3.40.190.10">
    <property type="entry name" value="Periplasmic binding protein-like II"/>
    <property type="match status" value="2"/>
</dbReference>
<comment type="caution">
    <text evidence="5">The sequence shown here is derived from an EMBL/GenBank/DDBJ whole genome shotgun (WGS) entry which is preliminary data.</text>
</comment>
<feature type="domain" description="PBP" evidence="4">
    <location>
        <begin position="361"/>
        <end position="456"/>
    </location>
</feature>
<evidence type="ECO:0000256" key="2">
    <source>
        <dbReference type="SAM" id="Phobius"/>
    </source>
</evidence>
<dbReference type="AlphaFoldDB" id="A0A8J6XYX1"/>
<keyword evidence="2" id="KW-0812">Transmembrane</keyword>
<dbReference type="Pfam" id="PF12770">
    <property type="entry name" value="CHAT"/>
    <property type="match status" value="1"/>
</dbReference>
<evidence type="ECO:0000259" key="3">
    <source>
        <dbReference type="Pfam" id="PF12770"/>
    </source>
</evidence>
<evidence type="ECO:0000259" key="4">
    <source>
        <dbReference type="Pfam" id="PF12849"/>
    </source>
</evidence>
<accession>A0A8J6XYX1</accession>
<evidence type="ECO:0000256" key="1">
    <source>
        <dbReference type="ARBA" id="ARBA00022729"/>
    </source>
</evidence>
<keyword evidence="2" id="KW-0472">Membrane</keyword>
<proteinExistence type="predicted"/>
<keyword evidence="2" id="KW-1133">Transmembrane helix</keyword>
<dbReference type="PANTHER" id="PTHR30570:SF1">
    <property type="entry name" value="PHOSPHATE-BINDING PROTEIN PSTS"/>
    <property type="match status" value="1"/>
</dbReference>
<dbReference type="InterPro" id="IPR024983">
    <property type="entry name" value="CHAT_dom"/>
</dbReference>
<gene>
    <name evidence="5" type="ORF">ICL16_43170</name>
</gene>
<evidence type="ECO:0000313" key="5">
    <source>
        <dbReference type="EMBL" id="MBD2778672.1"/>
    </source>
</evidence>
<feature type="transmembrane region" description="Helical" evidence="2">
    <location>
        <begin position="277"/>
        <end position="299"/>
    </location>
</feature>
<protein>
    <submittedName>
        <fullName evidence="5">Substrate-binding domain-containing protein</fullName>
    </submittedName>
</protein>
<reference evidence="5" key="1">
    <citation type="submission" date="2020-09" db="EMBL/GenBank/DDBJ databases">
        <title>Iningainema tapete sp. nov. (Scytonemataceae, Cyanobacteria) from greenhouses in central Florida (USA) produces two types of nodularin with biosynthetic potential for microcystin-LR and anabaenopeptins.</title>
        <authorList>
            <person name="Berthold D.E."/>
            <person name="Lefler F.W."/>
            <person name="Huang I.-S."/>
            <person name="Abdulla H."/>
            <person name="Zimba P.V."/>
            <person name="Laughinghouse H.D. IV."/>
        </authorList>
    </citation>
    <scope>NUCLEOTIDE SEQUENCE</scope>
    <source>
        <strain evidence="5">BLCCT55</strain>
    </source>
</reference>
<evidence type="ECO:0000313" key="6">
    <source>
        <dbReference type="Proteomes" id="UP000629098"/>
    </source>
</evidence>